<feature type="transmembrane region" description="Helical" evidence="6">
    <location>
        <begin position="302"/>
        <end position="320"/>
    </location>
</feature>
<sequence length="421" mass="47566">MAKLTKEEKSWVIYDVANSAFTLILITTIMPIFFKDFVSKGIDSAISTANWGYANSFASLILALIAPILGTFADYKGYKKRFFSIFLLLGLLATLLLISINQGEWIKCIIFFVIARVGWAGANIFYDAFLTDVSREENMAKVSAYGFSWGYIGSVVPFIITIILVIILKKDGEIISPIASKLSFFIVFLWWGLFSIPMLKNTKQNYYVKINKNENIFTQSFKRFFKTFKEIKHYKNIMLFLFAYFFYIDGVNTIISMASAYGRDVGLSVISLILAILMIQIVAFPATLLFGKLSDKISQKTLIFIAILIYIIITFLAFKLPNFESINIKIKLFWILALLVALSQGGVQSISRSIYASLIPKEKSTEFFGFYNIFGKFATILGPFLMGIVSTYTGSSRYGVLSIMFLFLIGIGFLSFVKINK</sequence>
<feature type="transmembrane region" description="Helical" evidence="6">
    <location>
        <begin position="109"/>
        <end position="130"/>
    </location>
</feature>
<evidence type="ECO:0000259" key="7">
    <source>
        <dbReference type="PROSITE" id="PS50850"/>
    </source>
</evidence>
<feature type="transmembrane region" description="Helical" evidence="6">
    <location>
        <begin position="398"/>
        <end position="417"/>
    </location>
</feature>
<evidence type="ECO:0000256" key="4">
    <source>
        <dbReference type="ARBA" id="ARBA00022989"/>
    </source>
</evidence>
<dbReference type="GO" id="GO:0012505">
    <property type="term" value="C:endomembrane system"/>
    <property type="evidence" value="ECO:0007669"/>
    <property type="project" value="UniProtKB-SubCell"/>
</dbReference>
<feature type="transmembrane region" description="Helical" evidence="6">
    <location>
        <begin position="174"/>
        <end position="194"/>
    </location>
</feature>
<proteinExistence type="predicted"/>
<dbReference type="InterPro" id="IPR050495">
    <property type="entry name" value="ATG22/LtaA_families"/>
</dbReference>
<protein>
    <submittedName>
        <fullName evidence="8">UMF1 family MFS transporter</fullName>
    </submittedName>
</protein>
<dbReference type="InterPro" id="IPR036259">
    <property type="entry name" value="MFS_trans_sf"/>
</dbReference>
<reference evidence="8 9" key="1">
    <citation type="submission" date="2019-03" db="EMBL/GenBank/DDBJ databases">
        <title>Genomic Encyclopedia of Type Strains, Phase IV (KMG-IV): sequencing the most valuable type-strain genomes for metagenomic binning, comparative biology and taxonomic classification.</title>
        <authorList>
            <person name="Goeker M."/>
        </authorList>
    </citation>
    <scope>NUCLEOTIDE SEQUENCE [LARGE SCALE GENOMIC DNA]</scope>
    <source>
        <strain evidence="8 9">DSM 100055</strain>
    </source>
</reference>
<feature type="transmembrane region" description="Helical" evidence="6">
    <location>
        <begin position="332"/>
        <end position="355"/>
    </location>
</feature>
<dbReference type="Pfam" id="PF11700">
    <property type="entry name" value="ATG22"/>
    <property type="match status" value="1"/>
</dbReference>
<keyword evidence="4 6" id="KW-1133">Transmembrane helix</keyword>
<dbReference type="Gene3D" id="1.20.1250.20">
    <property type="entry name" value="MFS general substrate transporter like domains"/>
    <property type="match status" value="2"/>
</dbReference>
<feature type="transmembrane region" description="Helical" evidence="6">
    <location>
        <begin position="82"/>
        <end position="103"/>
    </location>
</feature>
<dbReference type="RefSeq" id="WP_134112996.1">
    <property type="nucleotide sequence ID" value="NZ_SOBG01000004.1"/>
</dbReference>
<dbReference type="GO" id="GO:0022857">
    <property type="term" value="F:transmembrane transporter activity"/>
    <property type="evidence" value="ECO:0007669"/>
    <property type="project" value="InterPro"/>
</dbReference>
<feature type="transmembrane region" description="Helical" evidence="6">
    <location>
        <begin position="367"/>
        <end position="392"/>
    </location>
</feature>
<accession>A0AA46DYP0</accession>
<dbReference type="PANTHER" id="PTHR23519:SF1">
    <property type="entry name" value="AUTOPHAGY-RELATED PROTEIN 22"/>
    <property type="match status" value="1"/>
</dbReference>
<dbReference type="Proteomes" id="UP000294678">
    <property type="component" value="Unassembled WGS sequence"/>
</dbReference>
<keyword evidence="2" id="KW-0813">Transport</keyword>
<dbReference type="SUPFAM" id="SSF103473">
    <property type="entry name" value="MFS general substrate transporter"/>
    <property type="match status" value="1"/>
</dbReference>
<comment type="caution">
    <text evidence="8">The sequence shown here is derived from an EMBL/GenBank/DDBJ whole genome shotgun (WGS) entry which is preliminary data.</text>
</comment>
<dbReference type="PROSITE" id="PS50850">
    <property type="entry name" value="MFS"/>
    <property type="match status" value="1"/>
</dbReference>
<evidence type="ECO:0000256" key="2">
    <source>
        <dbReference type="ARBA" id="ARBA00022448"/>
    </source>
</evidence>
<keyword evidence="3 6" id="KW-0812">Transmembrane</keyword>
<feature type="transmembrane region" description="Helical" evidence="6">
    <location>
        <begin position="12"/>
        <end position="34"/>
    </location>
</feature>
<dbReference type="AlphaFoldDB" id="A0AA46DYP0"/>
<comment type="subcellular location">
    <subcellularLocation>
        <location evidence="1">Endomembrane system</location>
        <topology evidence="1">Multi-pass membrane protein</topology>
    </subcellularLocation>
</comment>
<evidence type="ECO:0000313" key="8">
    <source>
        <dbReference type="EMBL" id="TDT70561.1"/>
    </source>
</evidence>
<dbReference type="PANTHER" id="PTHR23519">
    <property type="entry name" value="AUTOPHAGY-RELATED PROTEIN 22"/>
    <property type="match status" value="1"/>
</dbReference>
<evidence type="ECO:0000313" key="9">
    <source>
        <dbReference type="Proteomes" id="UP000294678"/>
    </source>
</evidence>
<evidence type="ECO:0000256" key="6">
    <source>
        <dbReference type="SAM" id="Phobius"/>
    </source>
</evidence>
<keyword evidence="9" id="KW-1185">Reference proteome</keyword>
<dbReference type="InterPro" id="IPR024671">
    <property type="entry name" value="Atg22-like"/>
</dbReference>
<feature type="transmembrane region" description="Helical" evidence="6">
    <location>
        <begin position="142"/>
        <end position="168"/>
    </location>
</feature>
<keyword evidence="5 6" id="KW-0472">Membrane</keyword>
<feature type="domain" description="Major facilitator superfamily (MFS) profile" evidence="7">
    <location>
        <begin position="1"/>
        <end position="421"/>
    </location>
</feature>
<evidence type="ECO:0000256" key="3">
    <source>
        <dbReference type="ARBA" id="ARBA00022692"/>
    </source>
</evidence>
<feature type="transmembrane region" description="Helical" evidence="6">
    <location>
        <begin position="54"/>
        <end position="75"/>
    </location>
</feature>
<feature type="transmembrane region" description="Helical" evidence="6">
    <location>
        <begin position="237"/>
        <end position="261"/>
    </location>
</feature>
<evidence type="ECO:0000256" key="5">
    <source>
        <dbReference type="ARBA" id="ARBA00023136"/>
    </source>
</evidence>
<name>A0AA46DYP0_9FUSO</name>
<gene>
    <name evidence="8" type="ORF">EV215_1108</name>
</gene>
<dbReference type="EMBL" id="SOBG01000004">
    <property type="protein sequence ID" value="TDT70561.1"/>
    <property type="molecule type" value="Genomic_DNA"/>
</dbReference>
<evidence type="ECO:0000256" key="1">
    <source>
        <dbReference type="ARBA" id="ARBA00004127"/>
    </source>
</evidence>
<dbReference type="InterPro" id="IPR020846">
    <property type="entry name" value="MFS_dom"/>
</dbReference>
<organism evidence="8 9">
    <name type="scientific">Hypnocyclicus thermotrophus</name>
    <dbReference type="NCBI Taxonomy" id="1627895"/>
    <lineage>
        <taxon>Bacteria</taxon>
        <taxon>Fusobacteriati</taxon>
        <taxon>Fusobacteriota</taxon>
        <taxon>Fusobacteriia</taxon>
        <taxon>Fusobacteriales</taxon>
        <taxon>Fusobacteriaceae</taxon>
        <taxon>Hypnocyclicus</taxon>
    </lineage>
</organism>
<feature type="transmembrane region" description="Helical" evidence="6">
    <location>
        <begin position="267"/>
        <end position="290"/>
    </location>
</feature>